<dbReference type="GO" id="GO:0003735">
    <property type="term" value="F:structural constituent of ribosome"/>
    <property type="evidence" value="ECO:0007669"/>
    <property type="project" value="TreeGrafter"/>
</dbReference>
<proteinExistence type="predicted"/>
<comment type="subcellular location">
    <subcellularLocation>
        <location evidence="1">Mitochondrion</location>
    </subcellularLocation>
</comment>
<evidence type="ECO:0000256" key="2">
    <source>
        <dbReference type="ARBA" id="ARBA00022723"/>
    </source>
</evidence>
<dbReference type="GO" id="GO:0046872">
    <property type="term" value="F:metal ion binding"/>
    <property type="evidence" value="ECO:0007669"/>
    <property type="project" value="UniProtKB-KW"/>
</dbReference>
<dbReference type="InterPro" id="IPR029063">
    <property type="entry name" value="SAM-dependent_MTases_sf"/>
</dbReference>
<comment type="caution">
    <text evidence="8">The sequence shown here is derived from an EMBL/GenBank/DDBJ whole genome shotgun (WGS) entry which is preliminary data.</text>
</comment>
<dbReference type="GO" id="GO:0008168">
    <property type="term" value="F:methyltransferase activity"/>
    <property type="evidence" value="ECO:0007669"/>
    <property type="project" value="InterPro"/>
</dbReference>
<keyword evidence="9" id="KW-1185">Reference proteome</keyword>
<keyword evidence="6" id="KW-0496">Mitochondrion</keyword>
<evidence type="ECO:0000256" key="4">
    <source>
        <dbReference type="ARBA" id="ARBA00023004"/>
    </source>
</evidence>
<dbReference type="SUPFAM" id="SSF53335">
    <property type="entry name" value="S-adenosyl-L-methionine-dependent methyltransferases"/>
    <property type="match status" value="1"/>
</dbReference>
<evidence type="ECO:0008006" key="10">
    <source>
        <dbReference type="Google" id="ProtNLM"/>
    </source>
</evidence>
<dbReference type="Proteomes" id="UP001175271">
    <property type="component" value="Unassembled WGS sequence"/>
</dbReference>
<sequence>MKVIPSTSILQRRLLSAVRPALEDAALSKSFDGKRCHVKSENTETKVKSILELEVLNEKKLKIRKEAVLPPKAVEGLRNALTQCSRPPKQLQYEADVMWDKLVQRRFPASPTEVRAARGQIKKKLHQEDDVGTSAEVFNEKVKRGREQHLRREVDKLLKKTRYNWKPLDFDSKEESATYALARLSANYAEIFRVMQECKRTNFVPETVLDYSSGVGSAFWAVNELYGDQVKEYTLVDPNDNISRFAMDILRGDGDNGGKALVHKNINFRRNVIPSMQTKYDLVIAHRALIEVPSIEARHALLGSLWLRTKKYLVIIEGELEDSFKALIEARDFILTASNELHFEETAQLLHDNNLLDEEMKNLLTDKRISHYERYAMIKEKASVVSLLAGQLELPTVLPEGHVFAPCPHDQGCPRVSMQGSSKPCVFATKWRDFRADGKATKRNDGTAGGRFSYVILAKGERQKGCPAPARILDKIKGNKHFVLTACTEFDGIQRFTVSKRAGPIYTATKSVKQGDVSPIEMKTVDSESSYELFDEITAGH</sequence>
<dbReference type="InterPro" id="IPR052571">
    <property type="entry name" value="Mt_RNA_Methyltransferase"/>
</dbReference>
<keyword evidence="5" id="KW-0411">Iron-sulfur</keyword>
<keyword evidence="2" id="KW-0479">Metal-binding</keyword>
<evidence type="ECO:0000256" key="3">
    <source>
        <dbReference type="ARBA" id="ARBA00022946"/>
    </source>
</evidence>
<evidence type="ECO:0000256" key="1">
    <source>
        <dbReference type="ARBA" id="ARBA00004173"/>
    </source>
</evidence>
<dbReference type="GO" id="GO:0051536">
    <property type="term" value="F:iron-sulfur cluster binding"/>
    <property type="evidence" value="ECO:0007669"/>
    <property type="project" value="UniProtKB-KW"/>
</dbReference>
<dbReference type="Pfam" id="PF09243">
    <property type="entry name" value="Rsm22"/>
    <property type="match status" value="2"/>
</dbReference>
<evidence type="ECO:0000256" key="6">
    <source>
        <dbReference type="ARBA" id="ARBA00023128"/>
    </source>
</evidence>
<evidence type="ECO:0000313" key="8">
    <source>
        <dbReference type="EMBL" id="KAK0424368.1"/>
    </source>
</evidence>
<dbReference type="GO" id="GO:0006412">
    <property type="term" value="P:translation"/>
    <property type="evidence" value="ECO:0007669"/>
    <property type="project" value="InterPro"/>
</dbReference>
<keyword evidence="4" id="KW-0408">Iron</keyword>
<dbReference type="PANTHER" id="PTHR13184">
    <property type="entry name" value="37S RIBOSOMAL PROTEIN S22"/>
    <property type="match status" value="1"/>
</dbReference>
<reference evidence="8" key="1">
    <citation type="submission" date="2023-06" db="EMBL/GenBank/DDBJ databases">
        <title>Genomic analysis of the entomopathogenic nematode Steinernema hermaphroditum.</title>
        <authorList>
            <person name="Schwarz E.M."/>
            <person name="Heppert J.K."/>
            <person name="Baniya A."/>
            <person name="Schwartz H.T."/>
            <person name="Tan C.-H."/>
            <person name="Antoshechkin I."/>
            <person name="Sternberg P.W."/>
            <person name="Goodrich-Blair H."/>
            <person name="Dillman A.R."/>
        </authorList>
    </citation>
    <scope>NUCLEOTIDE SEQUENCE</scope>
    <source>
        <strain evidence="8">PS9179</strain>
        <tissue evidence="8">Whole animal</tissue>
    </source>
</reference>
<dbReference type="GO" id="GO:0005763">
    <property type="term" value="C:mitochondrial small ribosomal subunit"/>
    <property type="evidence" value="ECO:0007669"/>
    <property type="project" value="TreeGrafter"/>
</dbReference>
<dbReference type="InterPro" id="IPR015324">
    <property type="entry name" value="Ribosomal_Rsm22-like"/>
</dbReference>
<accession>A0AA39M884</accession>
<gene>
    <name evidence="8" type="ORF">QR680_008641</name>
</gene>
<organism evidence="8 9">
    <name type="scientific">Steinernema hermaphroditum</name>
    <dbReference type="NCBI Taxonomy" id="289476"/>
    <lineage>
        <taxon>Eukaryota</taxon>
        <taxon>Metazoa</taxon>
        <taxon>Ecdysozoa</taxon>
        <taxon>Nematoda</taxon>
        <taxon>Chromadorea</taxon>
        <taxon>Rhabditida</taxon>
        <taxon>Tylenchina</taxon>
        <taxon>Panagrolaimomorpha</taxon>
        <taxon>Strongyloidoidea</taxon>
        <taxon>Steinernematidae</taxon>
        <taxon>Steinernema</taxon>
    </lineage>
</organism>
<name>A0AA39M884_9BILA</name>
<dbReference type="PANTHER" id="PTHR13184:SF5">
    <property type="entry name" value="METHYLTRANSFERASE-LIKE PROTEIN 17, MITOCHONDRIAL"/>
    <property type="match status" value="1"/>
</dbReference>
<keyword evidence="3" id="KW-0809">Transit peptide</keyword>
<evidence type="ECO:0000256" key="7">
    <source>
        <dbReference type="ARBA" id="ARBA00045681"/>
    </source>
</evidence>
<comment type="function">
    <text evidence="7">Mitochondrial ribosome (mitoribosome) assembly factor. Binds at the interface of the head and body domains of the mitochondrial small ribosomal subunit (mt-SSU), occluding the mRNA channel and preventing compaction of the head domain towards the body. Probable inactive methyltransferase: retains the characteristic folding and ability to bind S-adenosyl-L-methionine, but it probably lost its methyltransferase activity.</text>
</comment>
<dbReference type="EMBL" id="JAUCMV010000001">
    <property type="protein sequence ID" value="KAK0424368.1"/>
    <property type="molecule type" value="Genomic_DNA"/>
</dbReference>
<dbReference type="AlphaFoldDB" id="A0AA39M884"/>
<protein>
    <recommendedName>
        <fullName evidence="10">Methyltransferase domain-containing protein</fullName>
    </recommendedName>
</protein>
<evidence type="ECO:0000256" key="5">
    <source>
        <dbReference type="ARBA" id="ARBA00023014"/>
    </source>
</evidence>
<evidence type="ECO:0000313" key="9">
    <source>
        <dbReference type="Proteomes" id="UP001175271"/>
    </source>
</evidence>